<accession>A0ABR7GPB7</accession>
<sequence length="68" mass="7374">MTEIKIETEFIKLDALLKFANLVSSGGEAKLRIADGEVLVNGEKCTMRGKKLRPGDRIELGGETVVIA</sequence>
<reference evidence="3 4" key="1">
    <citation type="submission" date="2020-08" db="EMBL/GenBank/DDBJ databases">
        <title>Genome public.</title>
        <authorList>
            <person name="Liu C."/>
            <person name="Sun Q."/>
        </authorList>
    </citation>
    <scope>NUCLEOTIDE SEQUENCE [LARGE SCALE GENOMIC DNA]</scope>
    <source>
        <strain evidence="3 4">M2</strain>
    </source>
</reference>
<gene>
    <name evidence="3" type="primary">yaaA</name>
    <name evidence="3" type="ORF">H8S02_09325</name>
</gene>
<evidence type="ECO:0000256" key="1">
    <source>
        <dbReference type="PROSITE-ProRule" id="PRU00182"/>
    </source>
</evidence>
<keyword evidence="4" id="KW-1185">Reference proteome</keyword>
<evidence type="ECO:0000313" key="4">
    <source>
        <dbReference type="Proteomes" id="UP000641741"/>
    </source>
</evidence>
<organism evidence="3 4">
    <name type="scientific">Agathobaculum hominis</name>
    <dbReference type="NCBI Taxonomy" id="2763014"/>
    <lineage>
        <taxon>Bacteria</taxon>
        <taxon>Bacillati</taxon>
        <taxon>Bacillota</taxon>
        <taxon>Clostridia</taxon>
        <taxon>Eubacteriales</taxon>
        <taxon>Butyricicoccaceae</taxon>
        <taxon>Agathobaculum</taxon>
    </lineage>
</organism>
<name>A0ABR7GPB7_9FIRM</name>
<dbReference type="Pfam" id="PF13275">
    <property type="entry name" value="S4_2"/>
    <property type="match status" value="1"/>
</dbReference>
<dbReference type="Proteomes" id="UP000641741">
    <property type="component" value="Unassembled WGS sequence"/>
</dbReference>
<dbReference type="SMART" id="SM00363">
    <property type="entry name" value="S4"/>
    <property type="match status" value="1"/>
</dbReference>
<dbReference type="InterPro" id="IPR002942">
    <property type="entry name" value="S4_RNA-bd"/>
</dbReference>
<dbReference type="InterPro" id="IPR014330">
    <property type="entry name" value="RNA-bd_S4-rel_YaaA"/>
</dbReference>
<proteinExistence type="predicted"/>
<dbReference type="RefSeq" id="WP_186970297.1">
    <property type="nucleotide sequence ID" value="NZ_JACOPK010000008.1"/>
</dbReference>
<dbReference type="InterPro" id="IPR036986">
    <property type="entry name" value="S4_RNA-bd_sf"/>
</dbReference>
<keyword evidence="1" id="KW-0694">RNA-binding</keyword>
<dbReference type="NCBIfam" id="TIGR02988">
    <property type="entry name" value="YaaA_near_RecF"/>
    <property type="match status" value="1"/>
</dbReference>
<evidence type="ECO:0000313" key="3">
    <source>
        <dbReference type="EMBL" id="MBC5696144.1"/>
    </source>
</evidence>
<comment type="caution">
    <text evidence="3">The sequence shown here is derived from an EMBL/GenBank/DDBJ whole genome shotgun (WGS) entry which is preliminary data.</text>
</comment>
<dbReference type="EMBL" id="JACOPK010000008">
    <property type="protein sequence ID" value="MBC5696144.1"/>
    <property type="molecule type" value="Genomic_DNA"/>
</dbReference>
<evidence type="ECO:0000259" key="2">
    <source>
        <dbReference type="SMART" id="SM00363"/>
    </source>
</evidence>
<feature type="domain" description="RNA-binding S4" evidence="2">
    <location>
        <begin position="11"/>
        <end position="67"/>
    </location>
</feature>
<dbReference type="Gene3D" id="3.10.290.10">
    <property type="entry name" value="RNA-binding S4 domain"/>
    <property type="match status" value="1"/>
</dbReference>
<dbReference type="CDD" id="cd00165">
    <property type="entry name" value="S4"/>
    <property type="match status" value="1"/>
</dbReference>
<dbReference type="SUPFAM" id="SSF55174">
    <property type="entry name" value="Alpha-L RNA-binding motif"/>
    <property type="match status" value="1"/>
</dbReference>
<dbReference type="PROSITE" id="PS50889">
    <property type="entry name" value="S4"/>
    <property type="match status" value="1"/>
</dbReference>
<protein>
    <submittedName>
        <fullName evidence="3">S4 domain-containing protein YaaA</fullName>
    </submittedName>
</protein>